<keyword evidence="1" id="KW-1015">Disulfide bond</keyword>
<dbReference type="Pfam" id="PF00090">
    <property type="entry name" value="TSP_1"/>
    <property type="match status" value="1"/>
</dbReference>
<dbReference type="Gene3D" id="2.10.25.10">
    <property type="entry name" value="Laminin"/>
    <property type="match status" value="1"/>
</dbReference>
<evidence type="ECO:0000256" key="3">
    <source>
        <dbReference type="SAM" id="MobiDB-lite"/>
    </source>
</evidence>
<dbReference type="InterPro" id="IPR036084">
    <property type="entry name" value="Ser_inhib-like_sf"/>
</dbReference>
<dbReference type="InterPro" id="IPR006207">
    <property type="entry name" value="Cys_knot_C"/>
</dbReference>
<evidence type="ECO:0000259" key="4">
    <source>
        <dbReference type="PROSITE" id="PS01225"/>
    </source>
</evidence>
<dbReference type="CDD" id="cd19941">
    <property type="entry name" value="TIL"/>
    <property type="match status" value="1"/>
</dbReference>
<feature type="region of interest" description="Disordered" evidence="3">
    <location>
        <begin position="1"/>
        <end position="43"/>
    </location>
</feature>
<dbReference type="AlphaFoldDB" id="A0A3S1BG29"/>
<dbReference type="SMART" id="SM00209">
    <property type="entry name" value="TSP1"/>
    <property type="match status" value="2"/>
</dbReference>
<dbReference type="PROSITE" id="PS50092">
    <property type="entry name" value="TSP1"/>
    <property type="match status" value="2"/>
</dbReference>
<dbReference type="InterPro" id="IPR000884">
    <property type="entry name" value="TSP1_rpt"/>
</dbReference>
<evidence type="ECO:0000256" key="2">
    <source>
        <dbReference type="PROSITE-ProRule" id="PRU00039"/>
    </source>
</evidence>
<gene>
    <name evidence="5" type="ORF">EGW08_004745</name>
</gene>
<dbReference type="SUPFAM" id="SSF82895">
    <property type="entry name" value="TSP-1 type 1 repeat"/>
    <property type="match status" value="1"/>
</dbReference>
<dbReference type="SMART" id="SM00041">
    <property type="entry name" value="CT"/>
    <property type="match status" value="1"/>
</dbReference>
<proteinExistence type="predicted"/>
<dbReference type="PROSITE" id="PS01225">
    <property type="entry name" value="CTCK_2"/>
    <property type="match status" value="1"/>
</dbReference>
<feature type="non-terminal residue" evidence="5">
    <location>
        <position position="1"/>
    </location>
</feature>
<feature type="domain" description="CTCK" evidence="4">
    <location>
        <begin position="612"/>
        <end position="716"/>
    </location>
</feature>
<reference evidence="5 6" key="1">
    <citation type="submission" date="2019-01" db="EMBL/GenBank/DDBJ databases">
        <title>A draft genome assembly of the solar-powered sea slug Elysia chlorotica.</title>
        <authorList>
            <person name="Cai H."/>
            <person name="Li Q."/>
            <person name="Fang X."/>
            <person name="Li J."/>
            <person name="Curtis N.E."/>
            <person name="Altenburger A."/>
            <person name="Shibata T."/>
            <person name="Feng M."/>
            <person name="Maeda T."/>
            <person name="Schwartz J.A."/>
            <person name="Shigenobu S."/>
            <person name="Lundholm N."/>
            <person name="Nishiyama T."/>
            <person name="Yang H."/>
            <person name="Hasebe M."/>
            <person name="Li S."/>
            <person name="Pierce S.K."/>
            <person name="Wang J."/>
        </authorList>
    </citation>
    <scope>NUCLEOTIDE SEQUENCE [LARGE SCALE GENOMIC DNA]</scope>
    <source>
        <strain evidence="5">EC2010</strain>
        <tissue evidence="5">Whole organism of an adult</tissue>
    </source>
</reference>
<evidence type="ECO:0000313" key="5">
    <source>
        <dbReference type="EMBL" id="RUS87491.1"/>
    </source>
</evidence>
<keyword evidence="6" id="KW-1185">Reference proteome</keyword>
<accession>A0A3S1BG29</accession>
<dbReference type="OrthoDB" id="6097666at2759"/>
<dbReference type="EMBL" id="RQTK01000109">
    <property type="protein sequence ID" value="RUS87491.1"/>
    <property type="molecule type" value="Genomic_DNA"/>
</dbReference>
<name>A0A3S1BG29_ELYCH</name>
<dbReference type="Gene3D" id="2.20.100.10">
    <property type="entry name" value="Thrombospondin type-1 (TSP1) repeat"/>
    <property type="match status" value="1"/>
</dbReference>
<evidence type="ECO:0000256" key="1">
    <source>
        <dbReference type="ARBA" id="ARBA00023157"/>
    </source>
</evidence>
<organism evidence="5 6">
    <name type="scientific">Elysia chlorotica</name>
    <name type="common">Eastern emerald elysia</name>
    <name type="synonym">Sea slug</name>
    <dbReference type="NCBI Taxonomy" id="188477"/>
    <lineage>
        <taxon>Eukaryota</taxon>
        <taxon>Metazoa</taxon>
        <taxon>Spiralia</taxon>
        <taxon>Lophotrochozoa</taxon>
        <taxon>Mollusca</taxon>
        <taxon>Gastropoda</taxon>
        <taxon>Heterobranchia</taxon>
        <taxon>Euthyneura</taxon>
        <taxon>Panpulmonata</taxon>
        <taxon>Sacoglossa</taxon>
        <taxon>Placobranchoidea</taxon>
        <taxon>Plakobranchidae</taxon>
        <taxon>Elysia</taxon>
    </lineage>
</organism>
<dbReference type="Proteomes" id="UP000271974">
    <property type="component" value="Unassembled WGS sequence"/>
</dbReference>
<protein>
    <recommendedName>
        <fullName evidence="4">CTCK domain-containing protein</fullName>
    </recommendedName>
</protein>
<dbReference type="InterPro" id="IPR036383">
    <property type="entry name" value="TSP1_rpt_sf"/>
</dbReference>
<evidence type="ECO:0000313" key="6">
    <source>
        <dbReference type="Proteomes" id="UP000271974"/>
    </source>
</evidence>
<comment type="caution">
    <text evidence="5">The sequence shown here is derived from an EMBL/GenBank/DDBJ whole genome shotgun (WGS) entry which is preliminary data.</text>
</comment>
<sequence>PGTPATPATPGTPGTPGTVGTPGTLATPATPGTPGTTTRSTVTVSTATPRVCENVVEVTKTELSRQPIGAVTTVPDSPTVGGANFNYAVKPGTSTVTVRLELPLGGELLMTNIEGTYTSYMVAIVDQNGYETVQKSTQKESIFVREVDPSNSFDRSIIPEGGELLIQFTGSVAGFTIDIVELKLCVPKIQFCRLGYEEVLEALKFLPVDNILGVNSENETVEFGDRGDYLESGVTITGSCYECLCADYSLECFEKSDCRVCPTHSVECVGECSNAVEVVTYSKPGVHPNCLTNDTQPCVPETCTTPHACPGPWSAWSPCNQQCQQFRSRECGPGCRDSCAGFNLTETQACDSCLITTTSPPVTPHECKQNEVYVCITAYDQCLASCSVIMKQSICDALLDDGLCVDKCACAEGYMRNAFGQCVRQKECECYEAYNSSTPIPQGYKANVSECVYCECTAKGYNCHERDDCCELGQWSDWTPCSKTCGEGTRSRERTKKGKGCNAEDQLIETQTCQISECPCIHNGEVWESGRIVEDTCKSCECKDGEFVCNIHSEPGKIWNNEACTKQCYCNETGHEVCFNDEYLNTCKEIRENCNSETHTLRQTDDLCCPECVPIMTPCGYKATGSETLTVASETSSGNCTAKVEMGTCSGTCGPSSEAATHMVYKNGYFQLYTEPDCSCCKAVTSTKIIPFSCEDGSDVSVTVGYIKECTCDICIGSNH</sequence>
<dbReference type="SUPFAM" id="SSF57567">
    <property type="entry name" value="Serine protease inhibitors"/>
    <property type="match status" value="1"/>
</dbReference>
<dbReference type="STRING" id="188477.A0A3S1BG29"/>
<comment type="caution">
    <text evidence="2">Lacks conserved residue(s) required for the propagation of feature annotation.</text>
</comment>